<dbReference type="Proteomes" id="UP000789920">
    <property type="component" value="Unassembled WGS sequence"/>
</dbReference>
<dbReference type="EMBL" id="CAJVQC010017505">
    <property type="protein sequence ID" value="CAG8685238.1"/>
    <property type="molecule type" value="Genomic_DNA"/>
</dbReference>
<evidence type="ECO:0000313" key="2">
    <source>
        <dbReference type="Proteomes" id="UP000789920"/>
    </source>
</evidence>
<comment type="caution">
    <text evidence="1">The sequence shown here is derived from an EMBL/GenBank/DDBJ whole genome shotgun (WGS) entry which is preliminary data.</text>
</comment>
<name>A0ACA9P067_9GLOM</name>
<reference evidence="1" key="1">
    <citation type="submission" date="2021-06" db="EMBL/GenBank/DDBJ databases">
        <authorList>
            <person name="Kallberg Y."/>
            <person name="Tangrot J."/>
            <person name="Rosling A."/>
        </authorList>
    </citation>
    <scope>NUCLEOTIDE SEQUENCE</scope>
    <source>
        <strain evidence="1">MA461A</strain>
    </source>
</reference>
<evidence type="ECO:0000313" key="1">
    <source>
        <dbReference type="EMBL" id="CAG8685238.1"/>
    </source>
</evidence>
<feature type="non-terminal residue" evidence="1">
    <location>
        <position position="65"/>
    </location>
</feature>
<keyword evidence="2" id="KW-1185">Reference proteome</keyword>
<gene>
    <name evidence="1" type="ORF">RPERSI_LOCUS9311</name>
</gene>
<accession>A0ACA9P067</accession>
<proteinExistence type="predicted"/>
<sequence>MVEKLYLLKKGINNLGMQVSIKHRKQLKLEKGDKLFIVKDQQRNEYCNENEISYEIDRENADSYT</sequence>
<organism evidence="1 2">
    <name type="scientific">Racocetra persica</name>
    <dbReference type="NCBI Taxonomy" id="160502"/>
    <lineage>
        <taxon>Eukaryota</taxon>
        <taxon>Fungi</taxon>
        <taxon>Fungi incertae sedis</taxon>
        <taxon>Mucoromycota</taxon>
        <taxon>Glomeromycotina</taxon>
        <taxon>Glomeromycetes</taxon>
        <taxon>Diversisporales</taxon>
        <taxon>Gigasporaceae</taxon>
        <taxon>Racocetra</taxon>
    </lineage>
</organism>
<protein>
    <submittedName>
        <fullName evidence="1">3642_t:CDS:1</fullName>
    </submittedName>
</protein>